<keyword evidence="2" id="KW-1133">Transmembrane helix</keyword>
<dbReference type="AlphaFoldDB" id="A0AAV1CLF1"/>
<evidence type="ECO:0000256" key="2">
    <source>
        <dbReference type="SAM" id="Phobius"/>
    </source>
</evidence>
<reference evidence="3" key="1">
    <citation type="submission" date="2023-03" db="EMBL/GenBank/DDBJ databases">
        <authorList>
            <person name="Julca I."/>
        </authorList>
    </citation>
    <scope>NUCLEOTIDE SEQUENCE</scope>
</reference>
<organism evidence="3 4">
    <name type="scientific">Oldenlandia corymbosa var. corymbosa</name>
    <dbReference type="NCBI Taxonomy" id="529605"/>
    <lineage>
        <taxon>Eukaryota</taxon>
        <taxon>Viridiplantae</taxon>
        <taxon>Streptophyta</taxon>
        <taxon>Embryophyta</taxon>
        <taxon>Tracheophyta</taxon>
        <taxon>Spermatophyta</taxon>
        <taxon>Magnoliopsida</taxon>
        <taxon>eudicotyledons</taxon>
        <taxon>Gunneridae</taxon>
        <taxon>Pentapetalae</taxon>
        <taxon>asterids</taxon>
        <taxon>lamiids</taxon>
        <taxon>Gentianales</taxon>
        <taxon>Rubiaceae</taxon>
        <taxon>Rubioideae</taxon>
        <taxon>Spermacoceae</taxon>
        <taxon>Hedyotis-Oldenlandia complex</taxon>
        <taxon>Oldenlandia</taxon>
    </lineage>
</organism>
<evidence type="ECO:0000256" key="1">
    <source>
        <dbReference type="SAM" id="MobiDB-lite"/>
    </source>
</evidence>
<dbReference type="PANTHER" id="PTHR33133">
    <property type="entry name" value="OS08G0107100 PROTEIN-RELATED"/>
    <property type="match status" value="1"/>
</dbReference>
<dbReference type="Gene3D" id="1.10.287.370">
    <property type="match status" value="1"/>
</dbReference>
<protein>
    <submittedName>
        <fullName evidence="3">OLC1v1032700C2</fullName>
    </submittedName>
</protein>
<dbReference type="GO" id="GO:0006457">
    <property type="term" value="P:protein folding"/>
    <property type="evidence" value="ECO:0007669"/>
    <property type="project" value="UniProtKB-ARBA"/>
</dbReference>
<feature type="region of interest" description="Disordered" evidence="1">
    <location>
        <begin position="677"/>
        <end position="697"/>
    </location>
</feature>
<gene>
    <name evidence="3" type="ORF">OLC1_LOCUS7265</name>
</gene>
<feature type="transmembrane region" description="Helical" evidence="2">
    <location>
        <begin position="67"/>
        <end position="88"/>
    </location>
</feature>
<dbReference type="Proteomes" id="UP001161247">
    <property type="component" value="Chromosome 2"/>
</dbReference>
<evidence type="ECO:0000313" key="4">
    <source>
        <dbReference type="Proteomes" id="UP001161247"/>
    </source>
</evidence>
<dbReference type="PANTHER" id="PTHR33133:SF1">
    <property type="entry name" value="EXPRESSED PROTEIN-RELATED"/>
    <property type="match status" value="1"/>
</dbReference>
<keyword evidence="2" id="KW-0472">Membrane</keyword>
<feature type="transmembrane region" description="Helical" evidence="2">
    <location>
        <begin position="125"/>
        <end position="151"/>
    </location>
</feature>
<accession>A0AAV1CLF1</accession>
<keyword evidence="4" id="KW-1185">Reference proteome</keyword>
<dbReference type="FunFam" id="1.10.287.370:FF:000010">
    <property type="entry name" value="Protein UXT like"/>
    <property type="match status" value="1"/>
</dbReference>
<dbReference type="InterPro" id="IPR009053">
    <property type="entry name" value="Prefoldin"/>
</dbReference>
<dbReference type="EMBL" id="OX459119">
    <property type="protein sequence ID" value="CAI9096529.1"/>
    <property type="molecule type" value="Genomic_DNA"/>
</dbReference>
<feature type="region of interest" description="Disordered" evidence="1">
    <location>
        <begin position="1"/>
        <end position="21"/>
    </location>
</feature>
<dbReference type="InterPro" id="IPR004127">
    <property type="entry name" value="Prefoldin_subunit_alpha"/>
</dbReference>
<feature type="compositionally biased region" description="Polar residues" evidence="1">
    <location>
        <begin position="1"/>
        <end position="15"/>
    </location>
</feature>
<dbReference type="GO" id="GO:0009409">
    <property type="term" value="P:response to cold"/>
    <property type="evidence" value="ECO:0007669"/>
    <property type="project" value="UniProtKB-ARBA"/>
</dbReference>
<feature type="transmembrane region" description="Helical" evidence="2">
    <location>
        <begin position="307"/>
        <end position="329"/>
    </location>
</feature>
<proteinExistence type="predicted"/>
<sequence length="730" mass="82141">METSSGLSPRLSSIAANKGKNEDPDFANFELEQEQHVSGSDHHFRSTNALEILRETVRILRFNSTGFMAILAFLICPVSAVVLSNVLVNHSIVRMLYIKFLLVAKSSGLPLRPFVKHSCQKFSEIIISAIVCFPLYITLSLLSKAAVVYSVDCTYAKKRFDSSKFYIIVRKIWRRIVVTYMWVCGVIVGCITLFFVLLFIVSNSFLVMGFPSDLILYPAMVAGLIFSIILANSIIVCNIAIVISVLEDVSGRQALLRSSSLVKGQTEVGLLIFLLSTIGMAMVEGLFEHRVKTISYGDGSSRVWEGPLLVLMYSFVVLIDSMMSAVFYFSCKSFSAEASALESQPVLEALTISLESTVLAYLSVELLKVTRTGEDFRPYAKELYSFSTSWEQLHITVQMSFIFLAILDGIKMRPAFMFALITCFPKTGVQSLYWYLGSSQLLVFCYLNSHSVPIYPVASRYKDISRFLFLASSFIILTAVTPAPVCSTSSTSEPSSREYFCFRLEMNRQRHEKILKFEEFIDGRLKPDLVRAIAERDKVFERQKIFSDLKKNIENLEKYNVTSLKTMVNLGSEVYMQADVPDTRHVFVDVGLGFHVEFTWSEALTYIAAKEESLDRQIEEYTRTIATIKAQIKLIKVMCIHGGWKECVPSGTISRNFVAGVTGEGEAPEKQISVLTEQDNTTSEGEQAKRRRTSSAKSEFIPADNFFFLTKDFTKFQLTKISSVPRKVPT</sequence>
<feature type="transmembrane region" description="Helical" evidence="2">
    <location>
        <begin position="267"/>
        <end position="287"/>
    </location>
</feature>
<keyword evidence="2" id="KW-0812">Transmembrane</keyword>
<evidence type="ECO:0000313" key="3">
    <source>
        <dbReference type="EMBL" id="CAI9096529.1"/>
    </source>
</evidence>
<name>A0AAV1CLF1_OLDCO</name>
<dbReference type="CDD" id="cd23158">
    <property type="entry name" value="Prefoldin_UXT"/>
    <property type="match status" value="1"/>
</dbReference>
<feature type="transmembrane region" description="Helical" evidence="2">
    <location>
        <begin position="221"/>
        <end position="246"/>
    </location>
</feature>
<dbReference type="SUPFAM" id="SSF46579">
    <property type="entry name" value="Prefoldin"/>
    <property type="match status" value="1"/>
</dbReference>
<dbReference type="Pfam" id="PF02996">
    <property type="entry name" value="Prefoldin"/>
    <property type="match status" value="1"/>
</dbReference>
<feature type="transmembrane region" description="Helical" evidence="2">
    <location>
        <begin position="172"/>
        <end position="201"/>
    </location>
</feature>